<dbReference type="Pfam" id="PF01753">
    <property type="entry name" value="zf-MYND"/>
    <property type="match status" value="1"/>
</dbReference>
<evidence type="ECO:0000313" key="6">
    <source>
        <dbReference type="EMBL" id="CAC5399317.1"/>
    </source>
</evidence>
<dbReference type="Pfam" id="PF20266">
    <property type="entry name" value="Mab-21_C"/>
    <property type="match status" value="1"/>
</dbReference>
<feature type="domain" description="MYND-type" evidence="5">
    <location>
        <begin position="722"/>
        <end position="761"/>
    </location>
</feature>
<evidence type="ECO:0000259" key="5">
    <source>
        <dbReference type="PROSITE" id="PS50865"/>
    </source>
</evidence>
<dbReference type="PANTHER" id="PTHR10656">
    <property type="entry name" value="CELL FATE DETERMINING PROTEIN MAB21-RELATED"/>
    <property type="match status" value="1"/>
</dbReference>
<accession>A0A6J8CV78</accession>
<proteinExistence type="predicted"/>
<sequence length="770" mass="89835">MDEANEEGATEIDDEKDSTWLYEVLDGIGANDDYRKTIQQSGITFEIICTFGSENKKMANYGVGGKWEGTLTPGVKTDFDAISCDDNVIVIEDISKAVQNRYSLLIVRDPRTPAGYVKLQIVRGKVPGTITDFSFYDSKFKGLFEIDECKRILLTEIIGEHKDNKPYMPRPKNKPAATIENYNGISIDVVTCYRSKEWPVEASEWLTRQRCNGWPTKDMINELKSLGYFLVRKGHVLSTEQNFEWRISLTLQERKLIFDLTDVQFKCYVVLKMLNRDIINMECITSYHWKTCLFYVIEENNWDVWRKANLFQCVKLCITRMLDWVRQGFCPNYFILSENMFDGKLPHDLRTVSENKLLKLLGDGFSFLKHVKSDKMRDYFEARRSPEITHRLRRDSLKAYKDVIYKTNIQTVEAAMYEFCLYLTYEKRTNLIELLWHMLVRIQQTDHITEHTTEETRRSLLLLTPYIYTSLASNISALCIRQPNVQGGLSGYLKFIYVLYALGCYKECKWFLDQLDEETIKNSRSYCIGHSYDSIYAAISPMVVNIIGMSQLSMSTCVSFMPTELPIIPDAVKFEVFKYSTIPFNKREREVPTTPWCYGAVVDRNIYYCLLKFLIKLKFTGVNLSANDILNIYQIKDLRNVRHPEVAYNLMAWSYFIVGLTPLALEKLTMSWNPLRYLNSFLLVNNSEINYKNNQSNAANLHACVILYNTWFSRKSSRFNFCFQCFFVSRKDLKKCSRCKTATYCSEKCKEINLKIHETVCKEVKKYLNV</sequence>
<organism evidence="6 7">
    <name type="scientific">Mytilus coruscus</name>
    <name type="common">Sea mussel</name>
    <dbReference type="NCBI Taxonomy" id="42192"/>
    <lineage>
        <taxon>Eukaryota</taxon>
        <taxon>Metazoa</taxon>
        <taxon>Spiralia</taxon>
        <taxon>Lophotrochozoa</taxon>
        <taxon>Mollusca</taxon>
        <taxon>Bivalvia</taxon>
        <taxon>Autobranchia</taxon>
        <taxon>Pteriomorphia</taxon>
        <taxon>Mytilida</taxon>
        <taxon>Mytiloidea</taxon>
        <taxon>Mytilidae</taxon>
        <taxon>Mytilinae</taxon>
        <taxon>Mytilus</taxon>
    </lineage>
</organism>
<dbReference type="SMART" id="SM01265">
    <property type="entry name" value="Mab-21"/>
    <property type="match status" value="1"/>
</dbReference>
<dbReference type="InterPro" id="IPR046906">
    <property type="entry name" value="Mab-21_HhH/H2TH-like"/>
</dbReference>
<protein>
    <recommendedName>
        <fullName evidence="5">MYND-type domain-containing protein</fullName>
    </recommendedName>
</protein>
<evidence type="ECO:0000256" key="3">
    <source>
        <dbReference type="ARBA" id="ARBA00022833"/>
    </source>
</evidence>
<dbReference type="Proteomes" id="UP000507470">
    <property type="component" value="Unassembled WGS sequence"/>
</dbReference>
<dbReference type="OrthoDB" id="6126910at2759"/>
<dbReference type="Gene3D" id="6.10.140.2220">
    <property type="match status" value="1"/>
</dbReference>
<dbReference type="InterPro" id="IPR002893">
    <property type="entry name" value="Znf_MYND"/>
</dbReference>
<keyword evidence="2 4" id="KW-0863">Zinc-finger</keyword>
<dbReference type="EMBL" id="CACVKT020005998">
    <property type="protein sequence ID" value="CAC5399317.1"/>
    <property type="molecule type" value="Genomic_DNA"/>
</dbReference>
<dbReference type="GO" id="GO:0008270">
    <property type="term" value="F:zinc ion binding"/>
    <property type="evidence" value="ECO:0007669"/>
    <property type="project" value="UniProtKB-KW"/>
</dbReference>
<name>A0A6J8CV78_MYTCO</name>
<keyword evidence="7" id="KW-1185">Reference proteome</keyword>
<reference evidence="6 7" key="1">
    <citation type="submission" date="2020-06" db="EMBL/GenBank/DDBJ databases">
        <authorList>
            <person name="Li R."/>
            <person name="Bekaert M."/>
        </authorList>
    </citation>
    <scope>NUCLEOTIDE SEQUENCE [LARGE SCALE GENOMIC DNA]</scope>
    <source>
        <strain evidence="7">wild</strain>
    </source>
</reference>
<evidence type="ECO:0000256" key="2">
    <source>
        <dbReference type="ARBA" id="ARBA00022771"/>
    </source>
</evidence>
<dbReference type="PROSITE" id="PS01360">
    <property type="entry name" value="ZF_MYND_1"/>
    <property type="match status" value="1"/>
</dbReference>
<dbReference type="Gene3D" id="1.10.1410.40">
    <property type="match status" value="1"/>
</dbReference>
<dbReference type="PROSITE" id="PS50865">
    <property type="entry name" value="ZF_MYND_2"/>
    <property type="match status" value="1"/>
</dbReference>
<evidence type="ECO:0000313" key="7">
    <source>
        <dbReference type="Proteomes" id="UP000507470"/>
    </source>
</evidence>
<dbReference type="InterPro" id="IPR024810">
    <property type="entry name" value="MAB21L/cGLR"/>
</dbReference>
<keyword evidence="3" id="KW-0862">Zinc</keyword>
<evidence type="ECO:0000256" key="1">
    <source>
        <dbReference type="ARBA" id="ARBA00022723"/>
    </source>
</evidence>
<keyword evidence="1" id="KW-0479">Metal-binding</keyword>
<gene>
    <name evidence="6" type="ORF">MCOR_33590</name>
</gene>
<evidence type="ECO:0000256" key="4">
    <source>
        <dbReference type="PROSITE-ProRule" id="PRU00134"/>
    </source>
</evidence>
<dbReference type="PANTHER" id="PTHR10656:SF69">
    <property type="entry name" value="MAB-21-LIKE HHH_H2TH-LIKE DOMAIN-CONTAINING PROTEIN"/>
    <property type="match status" value="1"/>
</dbReference>
<dbReference type="AlphaFoldDB" id="A0A6J8CV78"/>
<dbReference type="SUPFAM" id="SSF144232">
    <property type="entry name" value="HIT/MYND zinc finger-like"/>
    <property type="match status" value="1"/>
</dbReference>